<dbReference type="Pfam" id="PF13416">
    <property type="entry name" value="SBP_bac_8"/>
    <property type="match status" value="1"/>
</dbReference>
<evidence type="ECO:0000256" key="2">
    <source>
        <dbReference type="SAM" id="SignalP"/>
    </source>
</evidence>
<dbReference type="CDD" id="cd13585">
    <property type="entry name" value="PBP2_TMBP_like"/>
    <property type="match status" value="1"/>
</dbReference>
<protein>
    <submittedName>
        <fullName evidence="3">Sugar ABC transporter substrate-binding protein</fullName>
    </submittedName>
</protein>
<feature type="region of interest" description="Disordered" evidence="1">
    <location>
        <begin position="27"/>
        <end position="53"/>
    </location>
</feature>
<evidence type="ECO:0000313" key="4">
    <source>
        <dbReference type="Proteomes" id="UP000535838"/>
    </source>
</evidence>
<keyword evidence="2" id="KW-0732">Signal</keyword>
<dbReference type="EMBL" id="JACJVQ010000008">
    <property type="protein sequence ID" value="MBB6634989.1"/>
    <property type="molecule type" value="Genomic_DNA"/>
</dbReference>
<dbReference type="RefSeq" id="WP_185120206.1">
    <property type="nucleotide sequence ID" value="NZ_JACJVQ010000008.1"/>
</dbReference>
<keyword evidence="4" id="KW-1185">Reference proteome</keyword>
<feature type="chain" id="PRO_5032923823" evidence="2">
    <location>
        <begin position="20"/>
        <end position="450"/>
    </location>
</feature>
<dbReference type="Gene3D" id="3.40.190.10">
    <property type="entry name" value="Periplasmic binding protein-like II"/>
    <property type="match status" value="2"/>
</dbReference>
<dbReference type="PANTHER" id="PTHR43649:SF11">
    <property type="entry name" value="ABC TRANSPORTER SUBSTRATE-BINDING PROTEIN YESO-RELATED"/>
    <property type="match status" value="1"/>
</dbReference>
<dbReference type="PANTHER" id="PTHR43649">
    <property type="entry name" value="ARABINOSE-BINDING PROTEIN-RELATED"/>
    <property type="match status" value="1"/>
</dbReference>
<sequence>MLNRKSVSFLMLSSILALAACGGNGNNGNQGSPSAQPSSSASSSPSASQKPAKDVELRMAWWGSEERHEKTLKAIELFEQQNPGIKITGEYSGFDGYFDKLNTQIAAGNAPDLIQMGGNIKEYSGKNSLLDLTPYVGQAIKLDDFTPSLVREATDNEKVYGVTLGVSSSALLYNASMFNKAGIAIPADGWTYDDFKTVTKQISDKLGKGYYGSYDLSSDSATLASYLGSVGKELYRDGAIHFDKKDMVDWFTMWDELRKSGAIVPAEVQVANPPTAVDKSLLVQGKVAIQSGSASQISGFQALTQDQLGLVTYPNGPAGSGMVPPISGQFITAYSGTKHPDEVAKFMDFLVNDPEAGAILGSTRGVPPSAKIRDALSAEITPVDKVLYDYISLVSEVAPDVTYQQFPVDSEFIKLLQVTSEKISFGAASIDSAVDEFMSEVNKLLEKAKQ</sequence>
<dbReference type="AlphaFoldDB" id="A0A841SVH9"/>
<organism evidence="3 4">
    <name type="scientific">Cohnella thailandensis</name>
    <dbReference type="NCBI Taxonomy" id="557557"/>
    <lineage>
        <taxon>Bacteria</taxon>
        <taxon>Bacillati</taxon>
        <taxon>Bacillota</taxon>
        <taxon>Bacilli</taxon>
        <taxon>Bacillales</taxon>
        <taxon>Paenibacillaceae</taxon>
        <taxon>Cohnella</taxon>
    </lineage>
</organism>
<dbReference type="PROSITE" id="PS51257">
    <property type="entry name" value="PROKAR_LIPOPROTEIN"/>
    <property type="match status" value="1"/>
</dbReference>
<reference evidence="3 4" key="1">
    <citation type="submission" date="2020-08" db="EMBL/GenBank/DDBJ databases">
        <title>Cohnella phylogeny.</title>
        <authorList>
            <person name="Dunlap C."/>
        </authorList>
    </citation>
    <scope>NUCLEOTIDE SEQUENCE [LARGE SCALE GENOMIC DNA]</scope>
    <source>
        <strain evidence="3 4">DSM 25241</strain>
    </source>
</reference>
<feature type="compositionally biased region" description="Low complexity" evidence="1">
    <location>
        <begin position="29"/>
        <end position="50"/>
    </location>
</feature>
<feature type="signal peptide" evidence="2">
    <location>
        <begin position="1"/>
        <end position="19"/>
    </location>
</feature>
<dbReference type="SUPFAM" id="SSF53850">
    <property type="entry name" value="Periplasmic binding protein-like II"/>
    <property type="match status" value="1"/>
</dbReference>
<dbReference type="InterPro" id="IPR050490">
    <property type="entry name" value="Bact_solute-bd_prot1"/>
</dbReference>
<dbReference type="Proteomes" id="UP000535838">
    <property type="component" value="Unassembled WGS sequence"/>
</dbReference>
<evidence type="ECO:0000313" key="3">
    <source>
        <dbReference type="EMBL" id="MBB6634989.1"/>
    </source>
</evidence>
<accession>A0A841SVH9</accession>
<evidence type="ECO:0000256" key="1">
    <source>
        <dbReference type="SAM" id="MobiDB-lite"/>
    </source>
</evidence>
<gene>
    <name evidence="3" type="ORF">H7B67_12785</name>
</gene>
<name>A0A841SVH9_9BACL</name>
<dbReference type="InterPro" id="IPR006059">
    <property type="entry name" value="SBP"/>
</dbReference>
<comment type="caution">
    <text evidence="3">The sequence shown here is derived from an EMBL/GenBank/DDBJ whole genome shotgun (WGS) entry which is preliminary data.</text>
</comment>
<proteinExistence type="predicted"/>